<comment type="similarity">
    <text evidence="2 6">Belongs to the dTDP-4-dehydrorhamnose reductase family.</text>
</comment>
<comment type="pathway">
    <text evidence="1 6">Carbohydrate biosynthesis; dTDP-L-rhamnose biosynthesis.</text>
</comment>
<comment type="function">
    <text evidence="6">Catalyzes the reduction of dTDP-6-deoxy-L-lyxo-4-hexulose to yield dTDP-L-rhamnose.</text>
</comment>
<dbReference type="GO" id="GO:0005829">
    <property type="term" value="C:cytosol"/>
    <property type="evidence" value="ECO:0007669"/>
    <property type="project" value="TreeGrafter"/>
</dbReference>
<keyword evidence="6" id="KW-0521">NADP</keyword>
<dbReference type="EC" id="1.1.1.133" evidence="3 6"/>
<dbReference type="Proteomes" id="UP000576082">
    <property type="component" value="Unassembled WGS sequence"/>
</dbReference>
<keyword evidence="9" id="KW-1185">Reference proteome</keyword>
<dbReference type="InterPro" id="IPR036291">
    <property type="entry name" value="NAD(P)-bd_dom_sf"/>
</dbReference>
<dbReference type="AlphaFoldDB" id="A0A7X9P2I9"/>
<evidence type="ECO:0000256" key="1">
    <source>
        <dbReference type="ARBA" id="ARBA00004781"/>
    </source>
</evidence>
<dbReference type="GO" id="GO:0008831">
    <property type="term" value="F:dTDP-4-dehydrorhamnose reductase activity"/>
    <property type="evidence" value="ECO:0007669"/>
    <property type="project" value="UniProtKB-EC"/>
</dbReference>
<dbReference type="RefSeq" id="WP_169656685.1">
    <property type="nucleotide sequence ID" value="NZ_JABANE010000023.1"/>
</dbReference>
<dbReference type="EMBL" id="JABANE010000023">
    <property type="protein sequence ID" value="NME68379.1"/>
    <property type="molecule type" value="Genomic_DNA"/>
</dbReference>
<evidence type="ECO:0000256" key="2">
    <source>
        <dbReference type="ARBA" id="ARBA00010944"/>
    </source>
</evidence>
<evidence type="ECO:0000256" key="6">
    <source>
        <dbReference type="RuleBase" id="RU364082"/>
    </source>
</evidence>
<evidence type="ECO:0000256" key="3">
    <source>
        <dbReference type="ARBA" id="ARBA00012929"/>
    </source>
</evidence>
<dbReference type="SUPFAM" id="SSF51735">
    <property type="entry name" value="NAD(P)-binding Rossmann-fold domains"/>
    <property type="match status" value="1"/>
</dbReference>
<evidence type="ECO:0000256" key="5">
    <source>
        <dbReference type="ARBA" id="ARBA00048200"/>
    </source>
</evidence>
<organism evidence="8 9">
    <name type="scientific">Flammeovirga aprica JL-4</name>
    <dbReference type="NCBI Taxonomy" id="694437"/>
    <lineage>
        <taxon>Bacteria</taxon>
        <taxon>Pseudomonadati</taxon>
        <taxon>Bacteroidota</taxon>
        <taxon>Cytophagia</taxon>
        <taxon>Cytophagales</taxon>
        <taxon>Flammeovirgaceae</taxon>
        <taxon>Flammeovirga</taxon>
    </lineage>
</organism>
<comment type="catalytic activity">
    <reaction evidence="5">
        <text>dTDP-beta-L-rhamnose + NADP(+) = dTDP-4-dehydro-beta-L-rhamnose + NADPH + H(+)</text>
        <dbReference type="Rhea" id="RHEA:21796"/>
        <dbReference type="ChEBI" id="CHEBI:15378"/>
        <dbReference type="ChEBI" id="CHEBI:57510"/>
        <dbReference type="ChEBI" id="CHEBI:57783"/>
        <dbReference type="ChEBI" id="CHEBI:58349"/>
        <dbReference type="ChEBI" id="CHEBI:62830"/>
        <dbReference type="EC" id="1.1.1.133"/>
    </reaction>
</comment>
<sequence>MSKTILITGANGLLGQHLTQLLTSQNTYNVIATGRGGDRLKEEGYKYLTMDITDEKMVRDVLQNTQPSIIFHCAAISKVENCEDDHDEAVRQNVTATQTLLQVGKENGLEHFIYLSTDFVFDGEKGLYEEDDQRNPPNFYGQTKLMSEDLLLKEKEIKIAIVRTCLVYGQVKDMSRTNIMTWVKDKLSKGEAIKVVNDQYRTPTYAGDLANGCALIAAQGVEGIFHISGKDYLTPYAIALQVAEYLNLSVSNILPVTASTFVEHGRRPLKTGFTNNKAYDILNYQPISFYDGMRKVLGGDMNR</sequence>
<dbReference type="Pfam" id="PF04321">
    <property type="entry name" value="RmlD_sub_bind"/>
    <property type="match status" value="1"/>
</dbReference>
<dbReference type="PANTHER" id="PTHR10491">
    <property type="entry name" value="DTDP-4-DEHYDRORHAMNOSE REDUCTASE"/>
    <property type="match status" value="1"/>
</dbReference>
<dbReference type="InterPro" id="IPR029903">
    <property type="entry name" value="RmlD-like-bd"/>
</dbReference>
<evidence type="ECO:0000313" key="8">
    <source>
        <dbReference type="EMBL" id="NME68379.1"/>
    </source>
</evidence>
<evidence type="ECO:0000313" key="9">
    <source>
        <dbReference type="Proteomes" id="UP000576082"/>
    </source>
</evidence>
<evidence type="ECO:0000259" key="7">
    <source>
        <dbReference type="Pfam" id="PF04321"/>
    </source>
</evidence>
<comment type="caution">
    <text evidence="8">The sequence shown here is derived from an EMBL/GenBank/DDBJ whole genome shotgun (WGS) entry which is preliminary data.</text>
</comment>
<dbReference type="CDD" id="cd05254">
    <property type="entry name" value="dTDP_HR_like_SDR_e"/>
    <property type="match status" value="1"/>
</dbReference>
<dbReference type="GO" id="GO:0019305">
    <property type="term" value="P:dTDP-rhamnose biosynthetic process"/>
    <property type="evidence" value="ECO:0007669"/>
    <property type="project" value="UniProtKB-UniPathway"/>
</dbReference>
<reference evidence="8 9" key="1">
    <citation type="submission" date="2020-04" db="EMBL/GenBank/DDBJ databases">
        <title>Flammeovirga sp. SR4, a novel species isolated from seawater.</title>
        <authorList>
            <person name="Wang X."/>
        </authorList>
    </citation>
    <scope>NUCLEOTIDE SEQUENCE [LARGE SCALE GENOMIC DNA]</scope>
    <source>
        <strain evidence="8 9">ATCC 23126</strain>
    </source>
</reference>
<dbReference type="InterPro" id="IPR005913">
    <property type="entry name" value="dTDP_dehydrorham_reduct"/>
</dbReference>
<name>A0A7X9P2I9_9BACT</name>
<protein>
    <recommendedName>
        <fullName evidence="4 6">dTDP-4-dehydrorhamnose reductase</fullName>
        <ecNumber evidence="3 6">1.1.1.133</ecNumber>
    </recommendedName>
</protein>
<dbReference type="PANTHER" id="PTHR10491:SF4">
    <property type="entry name" value="METHIONINE ADENOSYLTRANSFERASE 2 SUBUNIT BETA"/>
    <property type="match status" value="1"/>
</dbReference>
<proteinExistence type="inferred from homology"/>
<gene>
    <name evidence="8" type="ORF">HHU12_10445</name>
</gene>
<dbReference type="Gene3D" id="3.40.50.720">
    <property type="entry name" value="NAD(P)-binding Rossmann-like Domain"/>
    <property type="match status" value="1"/>
</dbReference>
<accession>A0A7X9P2I9</accession>
<feature type="domain" description="RmlD-like substrate binding" evidence="7">
    <location>
        <begin position="4"/>
        <end position="296"/>
    </location>
</feature>
<evidence type="ECO:0000256" key="4">
    <source>
        <dbReference type="ARBA" id="ARBA00017099"/>
    </source>
</evidence>
<dbReference type="UniPathway" id="UPA00124"/>
<keyword evidence="6" id="KW-0560">Oxidoreductase</keyword>